<dbReference type="PaxDb" id="353153-Q4CL39"/>
<dbReference type="GeneID" id="3531689"/>
<proteinExistence type="predicted"/>
<feature type="non-terminal residue" evidence="1">
    <location>
        <position position="1"/>
    </location>
</feature>
<dbReference type="KEGG" id="tcr:485683.5"/>
<name>Q4CL39_TRYCC</name>
<keyword evidence="2" id="KW-1185">Reference proteome</keyword>
<comment type="caution">
    <text evidence="1">The sequence shown here is derived from an EMBL/GenBank/DDBJ whole genome shotgun (WGS) entry which is preliminary data.</text>
</comment>
<evidence type="ECO:0000313" key="1">
    <source>
        <dbReference type="EMBL" id="EAN80991.1"/>
    </source>
</evidence>
<protein>
    <submittedName>
        <fullName evidence="1">Uncharacterized protein</fullName>
    </submittedName>
</protein>
<gene>
    <name evidence="1" type="ORF">Tc00.1047053485683.5</name>
</gene>
<reference evidence="1 2" key="1">
    <citation type="journal article" date="2005" name="Science">
        <title>The genome sequence of Trypanosoma cruzi, etiologic agent of Chagas disease.</title>
        <authorList>
            <person name="El-Sayed N.M."/>
            <person name="Myler P.J."/>
            <person name="Bartholomeu D.C."/>
            <person name="Nilsson D."/>
            <person name="Aggarwal G."/>
            <person name="Tran A.N."/>
            <person name="Ghedin E."/>
            <person name="Worthey E.A."/>
            <person name="Delcher A.L."/>
            <person name="Blandin G."/>
            <person name="Westenberger S.J."/>
            <person name="Caler E."/>
            <person name="Cerqueira G.C."/>
            <person name="Branche C."/>
            <person name="Haas B."/>
            <person name="Anupama A."/>
            <person name="Arner E."/>
            <person name="Aslund L."/>
            <person name="Attipoe P."/>
            <person name="Bontempi E."/>
            <person name="Bringaud F."/>
            <person name="Burton P."/>
            <person name="Cadag E."/>
            <person name="Campbell D.A."/>
            <person name="Carrington M."/>
            <person name="Crabtree J."/>
            <person name="Darban H."/>
            <person name="da Silveira J.F."/>
            <person name="de Jong P."/>
            <person name="Edwards K."/>
            <person name="Englund P.T."/>
            <person name="Fazelina G."/>
            <person name="Feldblyum T."/>
            <person name="Ferella M."/>
            <person name="Frasch A.C."/>
            <person name="Gull K."/>
            <person name="Horn D."/>
            <person name="Hou L."/>
            <person name="Huang Y."/>
            <person name="Kindlund E."/>
            <person name="Klingbeil M."/>
            <person name="Kluge S."/>
            <person name="Koo H."/>
            <person name="Lacerda D."/>
            <person name="Levin M.J."/>
            <person name="Lorenzi H."/>
            <person name="Louie T."/>
            <person name="Machado C.R."/>
            <person name="McCulloch R."/>
            <person name="McKenna A."/>
            <person name="Mizuno Y."/>
            <person name="Mottram J.C."/>
            <person name="Nelson S."/>
            <person name="Ochaya S."/>
            <person name="Osoegawa K."/>
            <person name="Pai G."/>
            <person name="Parsons M."/>
            <person name="Pentony M."/>
            <person name="Pettersson U."/>
            <person name="Pop M."/>
            <person name="Ramirez J.L."/>
            <person name="Rinta J."/>
            <person name="Robertson L."/>
            <person name="Salzberg S.L."/>
            <person name="Sanchez D.O."/>
            <person name="Seyler A."/>
            <person name="Sharma R."/>
            <person name="Shetty J."/>
            <person name="Simpson A.J."/>
            <person name="Sisk E."/>
            <person name="Tammi M.T."/>
            <person name="Tarleton R."/>
            <person name="Teixeira S."/>
            <person name="Van Aken S."/>
            <person name="Vogt C."/>
            <person name="Ward P.N."/>
            <person name="Wickstead B."/>
            <person name="Wortman J."/>
            <person name="White O."/>
            <person name="Fraser C.M."/>
            <person name="Stuart K.D."/>
            <person name="Andersson B."/>
        </authorList>
    </citation>
    <scope>NUCLEOTIDE SEQUENCE [LARGE SCALE GENOMIC DNA]</scope>
    <source>
        <strain evidence="1 2">CL Brener</strain>
    </source>
</reference>
<dbReference type="AlphaFoldDB" id="Q4CL39"/>
<dbReference type="RefSeq" id="XP_802437.1">
    <property type="nucleotide sequence ID" value="XM_797344.1"/>
</dbReference>
<dbReference type="EMBL" id="AAHK01005218">
    <property type="protein sequence ID" value="EAN80991.1"/>
    <property type="molecule type" value="Genomic_DNA"/>
</dbReference>
<dbReference type="Proteomes" id="UP000002296">
    <property type="component" value="Unassembled WGS sequence"/>
</dbReference>
<evidence type="ECO:0000313" key="2">
    <source>
        <dbReference type="Proteomes" id="UP000002296"/>
    </source>
</evidence>
<organism evidence="1 2">
    <name type="scientific">Trypanosoma cruzi (strain CL Brener)</name>
    <dbReference type="NCBI Taxonomy" id="353153"/>
    <lineage>
        <taxon>Eukaryota</taxon>
        <taxon>Discoba</taxon>
        <taxon>Euglenozoa</taxon>
        <taxon>Kinetoplastea</taxon>
        <taxon>Metakinetoplastina</taxon>
        <taxon>Trypanosomatida</taxon>
        <taxon>Trypanosomatidae</taxon>
        <taxon>Trypanosoma</taxon>
        <taxon>Schizotrypanum</taxon>
    </lineage>
</organism>
<accession>Q4CL39</accession>
<dbReference type="InParanoid" id="Q4CL39"/>
<dbReference type="OMA" id="AKCAKYG"/>
<sequence length="43" mass="4674">VDSVRRLIAALKATESPVDSRTVSLCVATFKKWAIPCDDLKAV</sequence>